<comment type="caution">
    <text evidence="1">The sequence shown here is derived from an EMBL/GenBank/DDBJ whole genome shotgun (WGS) entry which is preliminary data.</text>
</comment>
<dbReference type="Proteomes" id="UP000032142">
    <property type="component" value="Unassembled WGS sequence"/>
</dbReference>
<organism evidence="1 2">
    <name type="scientific">Gossypium arboreum</name>
    <name type="common">Tree cotton</name>
    <name type="synonym">Gossypium nanking</name>
    <dbReference type="NCBI Taxonomy" id="29729"/>
    <lineage>
        <taxon>Eukaryota</taxon>
        <taxon>Viridiplantae</taxon>
        <taxon>Streptophyta</taxon>
        <taxon>Embryophyta</taxon>
        <taxon>Tracheophyta</taxon>
        <taxon>Spermatophyta</taxon>
        <taxon>Magnoliopsida</taxon>
        <taxon>eudicotyledons</taxon>
        <taxon>Gunneridae</taxon>
        <taxon>Pentapetalae</taxon>
        <taxon>rosids</taxon>
        <taxon>malvids</taxon>
        <taxon>Malvales</taxon>
        <taxon>Malvaceae</taxon>
        <taxon>Malvoideae</taxon>
        <taxon>Gossypium</taxon>
    </lineage>
</organism>
<accession>A0A0B0N3U4</accession>
<evidence type="ECO:0000313" key="2">
    <source>
        <dbReference type="Proteomes" id="UP000032142"/>
    </source>
</evidence>
<protein>
    <submittedName>
        <fullName evidence="1">Uncharacterized protein</fullName>
    </submittedName>
</protein>
<sequence length="15" mass="1603">MASRHARVPGHGILT</sequence>
<reference evidence="2" key="1">
    <citation type="submission" date="2014-09" db="EMBL/GenBank/DDBJ databases">
        <authorList>
            <person name="Mudge J."/>
            <person name="Ramaraj T."/>
            <person name="Lindquist I.E."/>
            <person name="Bharti A.K."/>
            <person name="Sundararajan A."/>
            <person name="Cameron C.T."/>
            <person name="Woodward J.E."/>
            <person name="May G.D."/>
            <person name="Brubaker C."/>
            <person name="Broadhvest J."/>
            <person name="Wilkins T.A."/>
        </authorList>
    </citation>
    <scope>NUCLEOTIDE SEQUENCE</scope>
    <source>
        <strain evidence="2">cv. AKA8401</strain>
    </source>
</reference>
<gene>
    <name evidence="1" type="ORF">F383_36370</name>
</gene>
<evidence type="ECO:0000313" key="1">
    <source>
        <dbReference type="EMBL" id="KHG09118.1"/>
    </source>
</evidence>
<name>A0A0B0N3U4_GOSAR</name>
<keyword evidence="2" id="KW-1185">Reference proteome</keyword>
<proteinExistence type="predicted"/>
<dbReference type="EMBL" id="JRRC01527501">
    <property type="protein sequence ID" value="KHG09118.1"/>
    <property type="molecule type" value="Genomic_DNA"/>
</dbReference>